<comment type="subcellular location">
    <subcellularLocation>
        <location evidence="1">Cytoplasm</location>
        <location evidence="1">Cytosol</location>
    </subcellularLocation>
</comment>
<dbReference type="Pfam" id="PF02561">
    <property type="entry name" value="FliS"/>
    <property type="match status" value="1"/>
</dbReference>
<organism evidence="6 7">
    <name type="scientific">Marinitoga piezophila (strain DSM 14283 / JCM 11233 / KA3)</name>
    <dbReference type="NCBI Taxonomy" id="443254"/>
    <lineage>
        <taxon>Bacteria</taxon>
        <taxon>Thermotogati</taxon>
        <taxon>Thermotogota</taxon>
        <taxon>Thermotogae</taxon>
        <taxon>Petrotogales</taxon>
        <taxon>Petrotogaceae</taxon>
        <taxon>Marinitoga</taxon>
    </lineage>
</organism>
<dbReference type="PANTHER" id="PTHR34773:SF1">
    <property type="entry name" value="FLAGELLAR SECRETION CHAPERONE FLIS"/>
    <property type="match status" value="1"/>
</dbReference>
<dbReference type="AlphaFoldDB" id="H2J3T8"/>
<dbReference type="STRING" id="443254.Marpi_1435"/>
<keyword evidence="5" id="KW-0143">Chaperone</keyword>
<dbReference type="InterPro" id="IPR003713">
    <property type="entry name" value="FliS"/>
</dbReference>
<dbReference type="HOGENOM" id="CLU_080373_3_0_0"/>
<dbReference type="Proteomes" id="UP000007161">
    <property type="component" value="Chromosome"/>
</dbReference>
<proteinExistence type="inferred from homology"/>
<dbReference type="RefSeq" id="WP_014296901.1">
    <property type="nucleotide sequence ID" value="NC_016751.1"/>
</dbReference>
<evidence type="ECO:0000313" key="7">
    <source>
        <dbReference type="Proteomes" id="UP000007161"/>
    </source>
</evidence>
<reference evidence="7" key="2">
    <citation type="submission" date="2012-01" db="EMBL/GenBank/DDBJ databases">
        <title>Complete sequence of chromosome of Marinitoga piezophila KA3.</title>
        <authorList>
            <person name="Lucas S."/>
            <person name="Han J."/>
            <person name="Lapidus A."/>
            <person name="Cheng J.-F."/>
            <person name="Goodwin L."/>
            <person name="Pitluck S."/>
            <person name="Peters L."/>
            <person name="Mikhailova N."/>
            <person name="Teshima H."/>
            <person name="Detter J.C."/>
            <person name="Han C."/>
            <person name="Tapia R."/>
            <person name="Land M."/>
            <person name="Hauser L."/>
            <person name="Kyrpides N."/>
            <person name="Ivanova N."/>
            <person name="Pagani I."/>
            <person name="Jebbar M."/>
            <person name="Vannier P."/>
            <person name="Oger P."/>
            <person name="Cario A."/>
            <person name="Bartlett D."/>
            <person name="Noll K.M."/>
            <person name="Woyke T."/>
        </authorList>
    </citation>
    <scope>NUCLEOTIDE SEQUENCE [LARGE SCALE GENOMIC DNA]</scope>
    <source>
        <strain evidence="7">DSM 14283 / JCM 11233 / KA3</strain>
    </source>
</reference>
<evidence type="ECO:0000256" key="2">
    <source>
        <dbReference type="ARBA" id="ARBA00008787"/>
    </source>
</evidence>
<evidence type="ECO:0000256" key="3">
    <source>
        <dbReference type="ARBA" id="ARBA00022490"/>
    </source>
</evidence>
<keyword evidence="6" id="KW-0966">Cell projection</keyword>
<keyword evidence="6" id="KW-0282">Flagellum</keyword>
<name>H2J3T8_MARPK</name>
<evidence type="ECO:0000313" key="6">
    <source>
        <dbReference type="EMBL" id="AEX85830.1"/>
    </source>
</evidence>
<comment type="similarity">
    <text evidence="2">Belongs to the FliS family.</text>
</comment>
<dbReference type="SUPFAM" id="SSF101116">
    <property type="entry name" value="Flagellar export chaperone FliS"/>
    <property type="match status" value="1"/>
</dbReference>
<dbReference type="eggNOG" id="COG1516">
    <property type="taxonomic scope" value="Bacteria"/>
</dbReference>
<evidence type="ECO:0000256" key="1">
    <source>
        <dbReference type="ARBA" id="ARBA00004514"/>
    </source>
</evidence>
<evidence type="ECO:0000256" key="4">
    <source>
        <dbReference type="ARBA" id="ARBA00022795"/>
    </source>
</evidence>
<dbReference type="InterPro" id="IPR036584">
    <property type="entry name" value="FliS_sf"/>
</dbReference>
<dbReference type="CDD" id="cd16098">
    <property type="entry name" value="FliS"/>
    <property type="match status" value="1"/>
</dbReference>
<dbReference type="OrthoDB" id="1524959at2"/>
<protein>
    <submittedName>
        <fullName evidence="6">Flagellar biosynthetic protein FliS</fullName>
    </submittedName>
</protein>
<accession>H2J3T8</accession>
<dbReference type="GO" id="GO:0005829">
    <property type="term" value="C:cytosol"/>
    <property type="evidence" value="ECO:0007669"/>
    <property type="project" value="UniProtKB-SubCell"/>
</dbReference>
<reference evidence="6 7" key="1">
    <citation type="journal article" date="2012" name="J. Bacteriol.">
        <title>Complete Genome Sequence of the Thermophilic, Piezophilic, Heterotrophic Bacterium Marinitoga piezophila KA3.</title>
        <authorList>
            <person name="Lucas S."/>
            <person name="Han J."/>
            <person name="Lapidus A."/>
            <person name="Cheng J.F."/>
            <person name="Goodwin L.A."/>
            <person name="Pitluck S."/>
            <person name="Peters L."/>
            <person name="Mikhailova N."/>
            <person name="Teshima H."/>
            <person name="Detter J.C."/>
            <person name="Han C."/>
            <person name="Tapia R."/>
            <person name="Land M."/>
            <person name="Hauser L."/>
            <person name="Kyrpides N.C."/>
            <person name="Ivanova N."/>
            <person name="Pagani I."/>
            <person name="Vannier P."/>
            <person name="Oger P."/>
            <person name="Bartlett D.H."/>
            <person name="Noll K.M."/>
            <person name="Woyke T."/>
            <person name="Jebbar M."/>
        </authorList>
    </citation>
    <scope>NUCLEOTIDE SEQUENCE [LARGE SCALE GENOMIC DNA]</scope>
    <source>
        <strain evidence="7">DSM 14283 / JCM 11233 / KA3</strain>
    </source>
</reference>
<dbReference type="GO" id="GO:0044780">
    <property type="term" value="P:bacterial-type flagellum assembly"/>
    <property type="evidence" value="ECO:0007669"/>
    <property type="project" value="InterPro"/>
</dbReference>
<dbReference type="PANTHER" id="PTHR34773">
    <property type="entry name" value="FLAGELLAR SECRETION CHAPERONE FLIS"/>
    <property type="match status" value="1"/>
</dbReference>
<keyword evidence="3" id="KW-0963">Cytoplasm</keyword>
<dbReference type="Gene3D" id="1.20.120.340">
    <property type="entry name" value="Flagellar protein FliS"/>
    <property type="match status" value="1"/>
</dbReference>
<dbReference type="EMBL" id="CP003257">
    <property type="protein sequence ID" value="AEX85830.1"/>
    <property type="molecule type" value="Genomic_DNA"/>
</dbReference>
<dbReference type="NCBIfam" id="TIGR00208">
    <property type="entry name" value="fliS"/>
    <property type="match status" value="1"/>
</dbReference>
<gene>
    <name evidence="6" type="ordered locus">Marpi_1435</name>
</gene>
<dbReference type="GO" id="GO:0071973">
    <property type="term" value="P:bacterial-type flagellum-dependent cell motility"/>
    <property type="evidence" value="ECO:0007669"/>
    <property type="project" value="TreeGrafter"/>
</dbReference>
<keyword evidence="6" id="KW-0969">Cilium</keyword>
<keyword evidence="4" id="KW-1005">Bacterial flagellum biogenesis</keyword>
<sequence length="152" mass="17589">MYQPNSYYPNTANANDRYLESMVKTASPAKLVELLYVNAIERLNRAIKYIRDKKLPEAHNQIVRVEDIVMELNLSLDMEKGGEISKNLRALYSYMYRRLLEANLKKDTEILEEVKGLLNTLLEAWREAMKQAGDVIKQQVNQQPKKGLDIST</sequence>
<evidence type="ECO:0000256" key="5">
    <source>
        <dbReference type="ARBA" id="ARBA00023186"/>
    </source>
</evidence>
<dbReference type="KEGG" id="mpz:Marpi_1435"/>
<keyword evidence="7" id="KW-1185">Reference proteome</keyword>